<keyword evidence="3" id="KW-1003">Cell membrane</keyword>
<dbReference type="Proteomes" id="UP000652761">
    <property type="component" value="Unassembled WGS sequence"/>
</dbReference>
<protein>
    <submittedName>
        <fullName evidence="6">Uncharacterized protein</fullName>
    </submittedName>
</protein>
<dbReference type="OrthoDB" id="5982228at2759"/>
<name>A0A843XE14_COLES</name>
<feature type="transmembrane region" description="Helical" evidence="5">
    <location>
        <begin position="115"/>
        <end position="135"/>
    </location>
</feature>
<dbReference type="GO" id="GO:0005886">
    <property type="term" value="C:plasma membrane"/>
    <property type="evidence" value="ECO:0007669"/>
    <property type="project" value="UniProtKB-SubCell"/>
</dbReference>
<dbReference type="AlphaFoldDB" id="A0A843XE14"/>
<comment type="subcellular location">
    <subcellularLocation>
        <location evidence="1">Cell membrane</location>
        <topology evidence="1">Multi-pass membrane protein</topology>
    </subcellularLocation>
</comment>
<gene>
    <name evidence="6" type="ORF">Taro_050680</name>
</gene>
<keyword evidence="5" id="KW-0472">Membrane</keyword>
<reference evidence="6" key="1">
    <citation type="submission" date="2017-07" db="EMBL/GenBank/DDBJ databases">
        <title>Taro Niue Genome Assembly and Annotation.</title>
        <authorList>
            <person name="Atibalentja N."/>
            <person name="Keating K."/>
            <person name="Fields C.J."/>
        </authorList>
    </citation>
    <scope>NUCLEOTIDE SEQUENCE</scope>
    <source>
        <strain evidence="6">Niue_2</strain>
        <tissue evidence="6">Leaf</tissue>
    </source>
</reference>
<dbReference type="InterPro" id="IPR044566">
    <property type="entry name" value="RMV1-like"/>
</dbReference>
<dbReference type="Gene3D" id="1.20.1740.10">
    <property type="entry name" value="Amino acid/polyamine transporter I"/>
    <property type="match status" value="1"/>
</dbReference>
<proteinExistence type="predicted"/>
<keyword evidence="5" id="KW-0812">Transmembrane</keyword>
<dbReference type="GO" id="GO:0022857">
    <property type="term" value="F:transmembrane transporter activity"/>
    <property type="evidence" value="ECO:0007669"/>
    <property type="project" value="InterPro"/>
</dbReference>
<sequence length="161" mass="17631">MRRHHLHQTWPLPPLPSARSWSSPPGATTTRRRRAVATRRSNSNNAEAFRPFLGSLMGSWKYLNGVINNAAYPLLCADYLSRIFSRFSGGAPREVAFAGFNLALSFLNYTRLSVVGWAAVALGAVSLASFAVMAATTVQKVRPGRWLGRGETGAGRGRTRR</sequence>
<keyword evidence="5" id="KW-1133">Transmembrane helix</keyword>
<evidence type="ECO:0000313" key="7">
    <source>
        <dbReference type="Proteomes" id="UP000652761"/>
    </source>
</evidence>
<comment type="caution">
    <text evidence="6">The sequence shown here is derived from an EMBL/GenBank/DDBJ whole genome shotgun (WGS) entry which is preliminary data.</text>
</comment>
<dbReference type="PANTHER" id="PTHR45826:SF8">
    <property type="entry name" value="CATIONIC AMINO ACID TRANSPORTER"/>
    <property type="match status" value="1"/>
</dbReference>
<keyword evidence="2" id="KW-0813">Transport</keyword>
<organism evidence="6 7">
    <name type="scientific">Colocasia esculenta</name>
    <name type="common">Wild taro</name>
    <name type="synonym">Arum esculentum</name>
    <dbReference type="NCBI Taxonomy" id="4460"/>
    <lineage>
        <taxon>Eukaryota</taxon>
        <taxon>Viridiplantae</taxon>
        <taxon>Streptophyta</taxon>
        <taxon>Embryophyta</taxon>
        <taxon>Tracheophyta</taxon>
        <taxon>Spermatophyta</taxon>
        <taxon>Magnoliopsida</taxon>
        <taxon>Liliopsida</taxon>
        <taxon>Araceae</taxon>
        <taxon>Aroideae</taxon>
        <taxon>Colocasieae</taxon>
        <taxon>Colocasia</taxon>
    </lineage>
</organism>
<evidence type="ECO:0000256" key="3">
    <source>
        <dbReference type="ARBA" id="ARBA00022475"/>
    </source>
</evidence>
<evidence type="ECO:0000256" key="5">
    <source>
        <dbReference type="SAM" id="Phobius"/>
    </source>
</evidence>
<dbReference type="EMBL" id="NMUH01007708">
    <property type="protein sequence ID" value="MQM17704.1"/>
    <property type="molecule type" value="Genomic_DNA"/>
</dbReference>
<feature type="region of interest" description="Disordered" evidence="4">
    <location>
        <begin position="16"/>
        <end position="42"/>
    </location>
</feature>
<evidence type="ECO:0000256" key="4">
    <source>
        <dbReference type="SAM" id="MobiDB-lite"/>
    </source>
</evidence>
<evidence type="ECO:0000313" key="6">
    <source>
        <dbReference type="EMBL" id="MQM17704.1"/>
    </source>
</evidence>
<evidence type="ECO:0000256" key="2">
    <source>
        <dbReference type="ARBA" id="ARBA00022448"/>
    </source>
</evidence>
<keyword evidence="7" id="KW-1185">Reference proteome</keyword>
<evidence type="ECO:0000256" key="1">
    <source>
        <dbReference type="ARBA" id="ARBA00004651"/>
    </source>
</evidence>
<accession>A0A843XE14</accession>
<dbReference type="PANTHER" id="PTHR45826">
    <property type="entry name" value="POLYAMINE TRANSPORTER PUT1"/>
    <property type="match status" value="1"/>
</dbReference>